<organism evidence="3 4">
    <name type="scientific">Helianthus annuus</name>
    <name type="common">Common sunflower</name>
    <dbReference type="NCBI Taxonomy" id="4232"/>
    <lineage>
        <taxon>Eukaryota</taxon>
        <taxon>Viridiplantae</taxon>
        <taxon>Streptophyta</taxon>
        <taxon>Embryophyta</taxon>
        <taxon>Tracheophyta</taxon>
        <taxon>Spermatophyta</taxon>
        <taxon>Magnoliopsida</taxon>
        <taxon>eudicotyledons</taxon>
        <taxon>Gunneridae</taxon>
        <taxon>Pentapetalae</taxon>
        <taxon>asterids</taxon>
        <taxon>campanulids</taxon>
        <taxon>Asterales</taxon>
        <taxon>Asteraceae</taxon>
        <taxon>Asteroideae</taxon>
        <taxon>Heliantheae alliance</taxon>
        <taxon>Heliantheae</taxon>
        <taxon>Helianthus</taxon>
    </lineage>
</organism>
<evidence type="ECO:0000313" key="3">
    <source>
        <dbReference type="EMBL" id="KAF5792611.1"/>
    </source>
</evidence>
<proteinExistence type="predicted"/>
<evidence type="ECO:0000259" key="2">
    <source>
        <dbReference type="PROSITE" id="PS50105"/>
    </source>
</evidence>
<gene>
    <name evidence="3" type="ORF">HanXRQr2_Chr09g0407881</name>
</gene>
<dbReference type="EMBL" id="MNCJ02000324">
    <property type="protein sequence ID" value="KAF5792611.1"/>
    <property type="molecule type" value="Genomic_DNA"/>
</dbReference>
<dbReference type="Gramene" id="mRNA:HanXRQr2_Chr09g0407881">
    <property type="protein sequence ID" value="mRNA:HanXRQr2_Chr09g0407881"/>
    <property type="gene ID" value="HanXRQr2_Chr09g0407881"/>
</dbReference>
<dbReference type="SUPFAM" id="SSF47769">
    <property type="entry name" value="SAM/Pointed domain"/>
    <property type="match status" value="1"/>
</dbReference>
<reference evidence="3" key="2">
    <citation type="submission" date="2020-06" db="EMBL/GenBank/DDBJ databases">
        <title>Helianthus annuus Genome sequencing and assembly Release 2.</title>
        <authorList>
            <person name="Gouzy J."/>
            <person name="Langlade N."/>
            <person name="Munos S."/>
        </authorList>
    </citation>
    <scope>NUCLEOTIDE SEQUENCE</scope>
    <source>
        <tissue evidence="3">Leaves</tissue>
    </source>
</reference>
<dbReference type="Pfam" id="PF00536">
    <property type="entry name" value="SAM_1"/>
    <property type="match status" value="1"/>
</dbReference>
<evidence type="ECO:0000256" key="1">
    <source>
        <dbReference type="ARBA" id="ARBA00022737"/>
    </source>
</evidence>
<dbReference type="PROSITE" id="PS50105">
    <property type="entry name" value="SAM_DOMAIN"/>
    <property type="match status" value="1"/>
</dbReference>
<feature type="domain" description="SAM" evidence="2">
    <location>
        <begin position="166"/>
        <end position="212"/>
    </location>
</feature>
<dbReference type="PANTHER" id="PTHR10627">
    <property type="entry name" value="SCP160"/>
    <property type="match status" value="1"/>
</dbReference>
<accession>A0A9K3I970</accession>
<reference evidence="3" key="1">
    <citation type="journal article" date="2017" name="Nature">
        <title>The sunflower genome provides insights into oil metabolism, flowering and Asterid evolution.</title>
        <authorList>
            <person name="Badouin H."/>
            <person name="Gouzy J."/>
            <person name="Grassa C.J."/>
            <person name="Murat F."/>
            <person name="Staton S.E."/>
            <person name="Cottret L."/>
            <person name="Lelandais-Briere C."/>
            <person name="Owens G.L."/>
            <person name="Carrere S."/>
            <person name="Mayjonade B."/>
            <person name="Legrand L."/>
            <person name="Gill N."/>
            <person name="Kane N.C."/>
            <person name="Bowers J.E."/>
            <person name="Hubner S."/>
            <person name="Bellec A."/>
            <person name="Berard A."/>
            <person name="Berges H."/>
            <person name="Blanchet N."/>
            <person name="Boniface M.C."/>
            <person name="Brunel D."/>
            <person name="Catrice O."/>
            <person name="Chaidir N."/>
            <person name="Claudel C."/>
            <person name="Donnadieu C."/>
            <person name="Faraut T."/>
            <person name="Fievet G."/>
            <person name="Helmstetter N."/>
            <person name="King M."/>
            <person name="Knapp S.J."/>
            <person name="Lai Z."/>
            <person name="Le Paslier M.C."/>
            <person name="Lippi Y."/>
            <person name="Lorenzon L."/>
            <person name="Mandel J.R."/>
            <person name="Marage G."/>
            <person name="Marchand G."/>
            <person name="Marquand E."/>
            <person name="Bret-Mestries E."/>
            <person name="Morien E."/>
            <person name="Nambeesan S."/>
            <person name="Nguyen T."/>
            <person name="Pegot-Espagnet P."/>
            <person name="Pouilly N."/>
            <person name="Raftis F."/>
            <person name="Sallet E."/>
            <person name="Schiex T."/>
            <person name="Thomas J."/>
            <person name="Vandecasteele C."/>
            <person name="Vares D."/>
            <person name="Vear F."/>
            <person name="Vautrin S."/>
            <person name="Crespi M."/>
            <person name="Mangin B."/>
            <person name="Burke J.M."/>
            <person name="Salse J."/>
            <person name="Munos S."/>
            <person name="Vincourt P."/>
            <person name="Rieseberg L.H."/>
            <person name="Langlade N.B."/>
        </authorList>
    </citation>
    <scope>NUCLEOTIDE SEQUENCE</scope>
    <source>
        <tissue evidence="3">Leaves</tissue>
    </source>
</reference>
<comment type="caution">
    <text evidence="3">The sequence shown here is derived from an EMBL/GenBank/DDBJ whole genome shotgun (WGS) entry which is preliminary data.</text>
</comment>
<dbReference type="InterPro" id="IPR001660">
    <property type="entry name" value="SAM"/>
</dbReference>
<keyword evidence="4" id="KW-1185">Reference proteome</keyword>
<keyword evidence="1" id="KW-0677">Repeat</keyword>
<dbReference type="InterPro" id="IPR013761">
    <property type="entry name" value="SAM/pointed_sf"/>
</dbReference>
<dbReference type="CDD" id="cd09487">
    <property type="entry name" value="SAM_superfamily"/>
    <property type="match status" value="1"/>
</dbReference>
<protein>
    <submittedName>
        <fullName evidence="3">Sterile alpha motif domain-containing protein</fullName>
    </submittedName>
</protein>
<dbReference type="AlphaFoldDB" id="A0A9K3I970"/>
<dbReference type="SMART" id="SM00454">
    <property type="entry name" value="SAM"/>
    <property type="match status" value="1"/>
</dbReference>
<dbReference type="Gene3D" id="1.10.150.50">
    <property type="entry name" value="Transcription Factor, Ets-1"/>
    <property type="match status" value="1"/>
</dbReference>
<dbReference type="Proteomes" id="UP000215914">
    <property type="component" value="Unassembled WGS sequence"/>
</dbReference>
<sequence length="212" mass="24019">MMMSHMESNDLRWPNVRLGELGDMSAAFKNGFSDMMMNTLWVYVLEESQNHQLSGFPVQESSEYNTVSNPALSSSRLLVDVNQNRENDDPNSMKNTETVECKVTQKARQARDANGPSHGTSNQLLLWIFTGWLIIKGLLRANDRFPRSKRVKILETMISFRDSLVYASVFEMHEVDEEALPLLTIDDLTEMGVVAVGARRKLYAAICQLKGK</sequence>
<name>A0A9K3I970_HELAN</name>
<evidence type="ECO:0000313" key="4">
    <source>
        <dbReference type="Proteomes" id="UP000215914"/>
    </source>
</evidence>
<dbReference type="PANTHER" id="PTHR10627:SF65">
    <property type="entry name" value="SAM DOMAIN-CONTAINING PROTEIN"/>
    <property type="match status" value="1"/>
</dbReference>